<dbReference type="InterPro" id="IPR036701">
    <property type="entry name" value="RraB-like_sf"/>
</dbReference>
<dbReference type="InterPro" id="IPR009671">
    <property type="entry name" value="RraB_dom"/>
</dbReference>
<evidence type="ECO:0000313" key="2">
    <source>
        <dbReference type="EMBL" id="QIG78831.1"/>
    </source>
</evidence>
<protein>
    <submittedName>
        <fullName evidence="2">Ribonuclease E inhibitor RraB</fullName>
    </submittedName>
</protein>
<dbReference type="EMBL" id="CP049109">
    <property type="protein sequence ID" value="QIG78831.1"/>
    <property type="molecule type" value="Genomic_DNA"/>
</dbReference>
<accession>A0A6G6Y1W8</accession>
<dbReference type="Proteomes" id="UP000501568">
    <property type="component" value="Chromosome"/>
</dbReference>
<evidence type="ECO:0000259" key="1">
    <source>
        <dbReference type="Pfam" id="PF06877"/>
    </source>
</evidence>
<proteinExistence type="predicted"/>
<dbReference type="SUPFAM" id="SSF89946">
    <property type="entry name" value="Hypothetical protein VC0424"/>
    <property type="match status" value="1"/>
</dbReference>
<sequence length="124" mass="13556">MRGRRFSPLKGREVSGAVMSLFEENAAILAALKAEGHDLARPRAVDFSHLFDDRASADTFALAAQGQGFSMRVESYEPEPGRWDVTASRVMEPSCRNITDVEAQLSEFAGRHGGCSDGWGFFDA</sequence>
<dbReference type="KEGG" id="spzr:G5C33_02845"/>
<dbReference type="Gene3D" id="3.30.70.970">
    <property type="entry name" value="RraB-like"/>
    <property type="match status" value="1"/>
</dbReference>
<name>A0A6G6Y1W8_9SPHN</name>
<dbReference type="Pfam" id="PF06877">
    <property type="entry name" value="RraB"/>
    <property type="match status" value="1"/>
</dbReference>
<evidence type="ECO:0000313" key="3">
    <source>
        <dbReference type="Proteomes" id="UP000501568"/>
    </source>
</evidence>
<keyword evidence="3" id="KW-1185">Reference proteome</keyword>
<gene>
    <name evidence="2" type="ORF">G5C33_02845</name>
</gene>
<dbReference type="AlphaFoldDB" id="A0A6G6Y1W8"/>
<reference evidence="2 3" key="1">
    <citation type="submission" date="2020-02" db="EMBL/GenBank/DDBJ databases">
        <authorList>
            <person name="Zheng R.K."/>
            <person name="Sun C.M."/>
        </authorList>
    </citation>
    <scope>NUCLEOTIDE SEQUENCE [LARGE SCALE GENOMIC DNA]</scope>
    <source>
        <strain evidence="3">zrk23</strain>
    </source>
</reference>
<dbReference type="RefSeq" id="WP_165325830.1">
    <property type="nucleotide sequence ID" value="NZ_CP049109.1"/>
</dbReference>
<feature type="domain" description="Regulator of ribonuclease activity B" evidence="1">
    <location>
        <begin position="23"/>
        <end position="120"/>
    </location>
</feature>
<organism evidence="2 3">
    <name type="scientific">Stakelama tenebrarum</name>
    <dbReference type="NCBI Taxonomy" id="2711215"/>
    <lineage>
        <taxon>Bacteria</taxon>
        <taxon>Pseudomonadati</taxon>
        <taxon>Pseudomonadota</taxon>
        <taxon>Alphaproteobacteria</taxon>
        <taxon>Sphingomonadales</taxon>
        <taxon>Sphingomonadaceae</taxon>
        <taxon>Stakelama</taxon>
    </lineage>
</organism>